<feature type="region of interest" description="Disordered" evidence="2">
    <location>
        <begin position="244"/>
        <end position="342"/>
    </location>
</feature>
<feature type="compositionally biased region" description="Low complexity" evidence="2">
    <location>
        <begin position="262"/>
        <end position="274"/>
    </location>
</feature>
<reference evidence="3" key="1">
    <citation type="submission" date="2021-04" db="EMBL/GenBank/DDBJ databases">
        <title>Isolation and polyphasic classification of algal microorganism.</title>
        <authorList>
            <person name="Wang S."/>
        </authorList>
    </citation>
    <scope>NUCLEOTIDE SEQUENCE</scope>
    <source>
        <strain evidence="3">720a</strain>
    </source>
</reference>
<dbReference type="EMBL" id="JAGSOT010000037">
    <property type="protein sequence ID" value="MBR7796906.1"/>
    <property type="molecule type" value="Genomic_DNA"/>
</dbReference>
<name>A0A941IBY1_9BACI</name>
<evidence type="ECO:0000313" key="3">
    <source>
        <dbReference type="EMBL" id="MBR7796906.1"/>
    </source>
</evidence>
<feature type="compositionally biased region" description="Polar residues" evidence="2">
    <location>
        <begin position="206"/>
        <end position="222"/>
    </location>
</feature>
<comment type="caution">
    <text evidence="3">The sequence shown here is derived from an EMBL/GenBank/DDBJ whole genome shotgun (WGS) entry which is preliminary data.</text>
</comment>
<feature type="coiled-coil region" evidence="1">
    <location>
        <begin position="121"/>
        <end position="155"/>
    </location>
</feature>
<feature type="compositionally biased region" description="Low complexity" evidence="2">
    <location>
        <begin position="281"/>
        <end position="294"/>
    </location>
</feature>
<dbReference type="Proteomes" id="UP000675284">
    <property type="component" value="Unassembled WGS sequence"/>
</dbReference>
<dbReference type="RefSeq" id="WP_026682397.1">
    <property type="nucleotide sequence ID" value="NZ_BAAACY010000022.1"/>
</dbReference>
<dbReference type="AlphaFoldDB" id="A0A941IBY1"/>
<accession>A0A941IBY1</accession>
<organism evidence="3 4">
    <name type="scientific">Virgibacillus salarius</name>
    <dbReference type="NCBI Taxonomy" id="447199"/>
    <lineage>
        <taxon>Bacteria</taxon>
        <taxon>Bacillati</taxon>
        <taxon>Bacillota</taxon>
        <taxon>Bacilli</taxon>
        <taxon>Bacillales</taxon>
        <taxon>Bacillaceae</taxon>
        <taxon>Virgibacillus</taxon>
    </lineage>
</organism>
<feature type="coiled-coil region" evidence="1">
    <location>
        <begin position="12"/>
        <end position="72"/>
    </location>
</feature>
<gene>
    <name evidence="3" type="ORF">KCX74_12730</name>
</gene>
<protein>
    <submittedName>
        <fullName evidence="3">Uncharacterized protein</fullName>
    </submittedName>
</protein>
<evidence type="ECO:0000256" key="2">
    <source>
        <dbReference type="SAM" id="MobiDB-lite"/>
    </source>
</evidence>
<evidence type="ECO:0000313" key="4">
    <source>
        <dbReference type="Proteomes" id="UP000675284"/>
    </source>
</evidence>
<evidence type="ECO:0000256" key="1">
    <source>
        <dbReference type="SAM" id="Coils"/>
    </source>
</evidence>
<keyword evidence="4" id="KW-1185">Reference proteome</keyword>
<feature type="region of interest" description="Disordered" evidence="2">
    <location>
        <begin position="178"/>
        <end position="222"/>
    </location>
</feature>
<sequence>MYRYELYNVDDIDQLKKELDAYKQTVKTMTEGNLFEDYFKTKDDFYDLKMKIFELEGDMKAMENNYREEISNHQMEEQHLANQLTSITGFLQQLRQDAQLIKQQFEQLPFVEISEKINQLISNQNTNAMEQKIELEHLKEEISQIKELLKPKEDNTAKNNRSAKRSDYKQLQGILQFPNNVEQPLNKKKNNQVNKQHYSHTKSNNEKSYYTHANSQESETISMSKAKKTFRNAQYELNKNIITRTVTPKNKSQEQKEESLDTDSTLPTTEDTTPVVNNNLTIENNITEENIPSTEIEEEPIESITESSEEKPIEPTKSNSEQSDESTKKSDFTSLLSIFKRG</sequence>
<keyword evidence="1" id="KW-0175">Coiled coil</keyword>
<proteinExistence type="predicted"/>